<evidence type="ECO:0000313" key="3">
    <source>
        <dbReference type="EMBL" id="CAE7222702.1"/>
    </source>
</evidence>
<dbReference type="InterPro" id="IPR056884">
    <property type="entry name" value="NPHP3-like_N"/>
</dbReference>
<dbReference type="Pfam" id="PF24883">
    <property type="entry name" value="NPHP3_N"/>
    <property type="match status" value="1"/>
</dbReference>
<sequence length="359" mass="40203">MATELTIIIQSLEQYTDGSSLILMSDSTTRIFMAIKKQVNEIGERMRQGSTGNTQGSQLDEDLVNHYRQIQSHFRRLKIGASLSAGSIEDESLMNMRFEALNPSKQAPYDSSLSVQISRRLCTEGTRIGVLEALDSWIFDPTSPSIYWMNGMAGTGKTTIASTFCERADRYKALAASFFCTRSSAECRDVTRIVPTIAYQLARYSIPFQSVLCKILGQNPDIGSKNVLKQFEQLLKEPLQQVKDAMPDHLVVVIDALDECDGHNEVELLLDILSHHAVHVPLKFLITSRPESEIYGKLSAYTQSQKTIHLHDIESSLVRADIKLYLKEELGTMFPGPEIEQLAQHSGTLFIYAATLYLT</sequence>
<evidence type="ECO:0000259" key="2">
    <source>
        <dbReference type="PROSITE" id="PS50837"/>
    </source>
</evidence>
<reference evidence="3" key="1">
    <citation type="submission" date="2021-01" db="EMBL/GenBank/DDBJ databases">
        <authorList>
            <person name="Kaushik A."/>
        </authorList>
    </citation>
    <scope>NUCLEOTIDE SEQUENCE</scope>
    <source>
        <strain evidence="3">AG5</strain>
    </source>
</reference>
<name>A0A8H3EB02_9AGAM</name>
<dbReference type="InterPro" id="IPR027417">
    <property type="entry name" value="P-loop_NTPase"/>
</dbReference>
<organism evidence="3 4">
    <name type="scientific">Rhizoctonia solani</name>
    <dbReference type="NCBI Taxonomy" id="456999"/>
    <lineage>
        <taxon>Eukaryota</taxon>
        <taxon>Fungi</taxon>
        <taxon>Dikarya</taxon>
        <taxon>Basidiomycota</taxon>
        <taxon>Agaricomycotina</taxon>
        <taxon>Agaricomycetes</taxon>
        <taxon>Cantharellales</taxon>
        <taxon>Ceratobasidiaceae</taxon>
        <taxon>Rhizoctonia</taxon>
    </lineage>
</organism>
<dbReference type="Gene3D" id="3.40.50.300">
    <property type="entry name" value="P-loop containing nucleotide triphosphate hydrolases"/>
    <property type="match status" value="1"/>
</dbReference>
<dbReference type="EMBL" id="CAJNJQ010006042">
    <property type="protein sequence ID" value="CAE7222702.1"/>
    <property type="molecule type" value="Genomic_DNA"/>
</dbReference>
<keyword evidence="1" id="KW-0677">Repeat</keyword>
<comment type="caution">
    <text evidence="3">The sequence shown here is derived from an EMBL/GenBank/DDBJ whole genome shotgun (WGS) entry which is preliminary data.</text>
</comment>
<dbReference type="AlphaFoldDB" id="A0A8H3EB02"/>
<dbReference type="SUPFAM" id="SSF52540">
    <property type="entry name" value="P-loop containing nucleoside triphosphate hydrolases"/>
    <property type="match status" value="1"/>
</dbReference>
<proteinExistence type="predicted"/>
<dbReference type="PANTHER" id="PTHR10039">
    <property type="entry name" value="AMELOGENIN"/>
    <property type="match status" value="1"/>
</dbReference>
<dbReference type="InterPro" id="IPR007111">
    <property type="entry name" value="NACHT_NTPase"/>
</dbReference>
<evidence type="ECO:0000313" key="4">
    <source>
        <dbReference type="Proteomes" id="UP000663827"/>
    </source>
</evidence>
<protein>
    <recommendedName>
        <fullName evidence="2">NACHT domain-containing protein</fullName>
    </recommendedName>
</protein>
<feature type="domain" description="NACHT" evidence="2">
    <location>
        <begin position="145"/>
        <end position="292"/>
    </location>
</feature>
<dbReference type="Proteomes" id="UP000663827">
    <property type="component" value="Unassembled WGS sequence"/>
</dbReference>
<evidence type="ECO:0000256" key="1">
    <source>
        <dbReference type="ARBA" id="ARBA00022737"/>
    </source>
</evidence>
<accession>A0A8H3EB02</accession>
<gene>
    <name evidence="3" type="ORF">RDB_LOCUS169234</name>
</gene>
<dbReference type="PROSITE" id="PS50837">
    <property type="entry name" value="NACHT"/>
    <property type="match status" value="1"/>
</dbReference>